<dbReference type="EMBL" id="JAGGLB010000031">
    <property type="protein sequence ID" value="MBP1995099.1"/>
    <property type="molecule type" value="Genomic_DNA"/>
</dbReference>
<sequence>MITNRKMMMYSLYDVFAIYPREAISRSLTSLKVMMSYEELRGTNKVNEVKGVKRFRYRNEVIRMSKLESILMKKDIPSYITPLFWQHGEDEDILRNEIKQMGENGIGGFVVESRPHPDFLGEPWWRDLDVIIDEAKKREMKVWLFDDSAYPSGYAAGRIRDHYPEYLKVFLDERHIDANGPLQGSSFIIKAWLEPGETLVAVVAARRTDGVDALDGETFIDLTGRVSDGIVYWDVPEGSWRLFMLVKTRNGGEDTTNDYLNPIDPEPVKAFIEIVYEEHYKRYGKEFGKTIAGFFSDEPRFGNAHTYEGTLGQSQSNPRHKMVLPYSDQLLGHLDKAWEGDFLRYLPCLWYEAGPITHSARYVYMDVVSTLFGENYTQQIGDWCRAHGVKYIGHLIEDNGAHARLGYGPGHFFRGIKGQDYSGMDLVYQVWPEFTSGRHLTPLGYLDADFFYWGITKMASSAGHMDPKKDGTTVCEIFGAYGWQAGLKLMKWLTDHVCVRGVNHLIPHAFTPKANDLDCPPHFYARGDNPQWRYFHLWSAYANRVCHLLSGGQHAASAAVIYHAEAEWSGDYMPFEQVVKALAQRQIDCDVVPIDTFVHREAMTLEKGRVVINDEPFKAVIVPYAKRLPEAFVAVLAELAALEIPVIFMNDFPAEASIASAEFESIMNEIRKSSYVHCSSCAELPDKMIAMQLHELETSSYEENLRTYHYKHEEEHVFFLTNESKYKAVHTDLTIQIEGTPVIFDAMHNQFIEAQYTGAKGSTRISIELQPYESLFILFNNSSNNSTNDTQPSVSKARKAFTSHEIVLTEPWKVSISEAPHVSDFSPQPLIQGLGNISIPAILPEFSGTIRYEAEFELLQEMLVPAESVLLDLGDVYEVAEVWLNNQPVGVRICPPYSFDVTELLAEGRNQLRVDVTNTLAKKRGHNLLDRAMAQEPSGLLGPVKLLT</sequence>
<protein>
    <recommendedName>
        <fullName evidence="3">Glycoside hydrolase</fullName>
    </recommendedName>
</protein>
<dbReference type="PANTHER" id="PTHR36848:SF2">
    <property type="entry name" value="SECRETED PROTEIN"/>
    <property type="match status" value="1"/>
</dbReference>
<organism evidence="1 2">
    <name type="scientific">Paenibacillus eucommiae</name>
    <dbReference type="NCBI Taxonomy" id="1355755"/>
    <lineage>
        <taxon>Bacteria</taxon>
        <taxon>Bacillati</taxon>
        <taxon>Bacillota</taxon>
        <taxon>Bacilli</taxon>
        <taxon>Bacillales</taxon>
        <taxon>Paenibacillaceae</taxon>
        <taxon>Paenibacillus</taxon>
    </lineage>
</organism>
<comment type="caution">
    <text evidence="1">The sequence shown here is derived from an EMBL/GenBank/DDBJ whole genome shotgun (WGS) entry which is preliminary data.</text>
</comment>
<gene>
    <name evidence="1" type="ORF">J2Z66_006741</name>
</gene>
<dbReference type="InterPro" id="IPR008979">
    <property type="entry name" value="Galactose-bd-like_sf"/>
</dbReference>
<dbReference type="PANTHER" id="PTHR36848">
    <property type="entry name" value="DNA-BINDING PROTEIN (PUTATIVE SECRETED PROTEIN)-RELATED"/>
    <property type="match status" value="1"/>
</dbReference>
<dbReference type="Gene3D" id="2.60.120.260">
    <property type="entry name" value="Galactose-binding domain-like"/>
    <property type="match status" value="1"/>
</dbReference>
<dbReference type="SUPFAM" id="SSF49785">
    <property type="entry name" value="Galactose-binding domain-like"/>
    <property type="match status" value="1"/>
</dbReference>
<keyword evidence="2" id="KW-1185">Reference proteome</keyword>
<reference evidence="1 2" key="1">
    <citation type="submission" date="2021-03" db="EMBL/GenBank/DDBJ databases">
        <title>Genomic Encyclopedia of Type Strains, Phase IV (KMG-IV): sequencing the most valuable type-strain genomes for metagenomic binning, comparative biology and taxonomic classification.</title>
        <authorList>
            <person name="Goeker M."/>
        </authorList>
    </citation>
    <scope>NUCLEOTIDE SEQUENCE [LARGE SCALE GENOMIC DNA]</scope>
    <source>
        <strain evidence="1 2">DSM 26048</strain>
    </source>
</reference>
<dbReference type="NCBIfam" id="NF045579">
    <property type="entry name" value="rhamnoside_JR"/>
    <property type="match status" value="1"/>
</dbReference>
<dbReference type="InterPro" id="IPR053161">
    <property type="entry name" value="Ulvan_degrading_GH"/>
</dbReference>
<name>A0ABS4J8M8_9BACL</name>
<dbReference type="RefSeq" id="WP_209976922.1">
    <property type="nucleotide sequence ID" value="NZ_JAGGLB010000031.1"/>
</dbReference>
<evidence type="ECO:0008006" key="3">
    <source>
        <dbReference type="Google" id="ProtNLM"/>
    </source>
</evidence>
<proteinExistence type="predicted"/>
<evidence type="ECO:0000313" key="2">
    <source>
        <dbReference type="Proteomes" id="UP001519287"/>
    </source>
</evidence>
<evidence type="ECO:0000313" key="1">
    <source>
        <dbReference type="EMBL" id="MBP1995099.1"/>
    </source>
</evidence>
<dbReference type="Proteomes" id="UP001519287">
    <property type="component" value="Unassembled WGS sequence"/>
</dbReference>
<accession>A0ABS4J8M8</accession>